<dbReference type="RefSeq" id="WP_013320291.1">
    <property type="nucleotide sequence ID" value="NC_014501.1"/>
</dbReference>
<dbReference type="HOGENOM" id="CLU_053514_1_1_3"/>
<name>E0UII7_GLOV7</name>
<dbReference type="eggNOG" id="COG1434">
    <property type="taxonomic scope" value="Bacteria"/>
</dbReference>
<dbReference type="KEGG" id="cyj:Cyan7822_0130"/>
<feature type="domain" description="DUF218" evidence="2">
    <location>
        <begin position="77"/>
        <end position="268"/>
    </location>
</feature>
<keyword evidence="4" id="KW-1185">Reference proteome</keyword>
<evidence type="ECO:0000313" key="4">
    <source>
        <dbReference type="Proteomes" id="UP000008206"/>
    </source>
</evidence>
<dbReference type="Pfam" id="PF02698">
    <property type="entry name" value="DUF218"/>
    <property type="match status" value="1"/>
</dbReference>
<dbReference type="GO" id="GO:0043164">
    <property type="term" value="P:Gram-negative-bacterium-type cell wall biogenesis"/>
    <property type="evidence" value="ECO:0007669"/>
    <property type="project" value="TreeGrafter"/>
</dbReference>
<dbReference type="Gene3D" id="3.40.50.620">
    <property type="entry name" value="HUPs"/>
    <property type="match status" value="1"/>
</dbReference>
<proteinExistence type="predicted"/>
<dbReference type="Proteomes" id="UP000008206">
    <property type="component" value="Chromosome"/>
</dbReference>
<keyword evidence="1" id="KW-0812">Transmembrane</keyword>
<evidence type="ECO:0000313" key="3">
    <source>
        <dbReference type="EMBL" id="ADN12181.1"/>
    </source>
</evidence>
<dbReference type="AlphaFoldDB" id="E0UII7"/>
<dbReference type="EMBL" id="CP002198">
    <property type="protein sequence ID" value="ADN12181.1"/>
    <property type="molecule type" value="Genomic_DNA"/>
</dbReference>
<reference evidence="4" key="1">
    <citation type="journal article" date="2011" name="MBio">
        <title>Novel metabolic attributes of the genus Cyanothece, comprising a group of unicellular nitrogen-fixing Cyanobacteria.</title>
        <authorList>
            <person name="Bandyopadhyay A."/>
            <person name="Elvitigala T."/>
            <person name="Welsh E."/>
            <person name="Stockel J."/>
            <person name="Liberton M."/>
            <person name="Min H."/>
            <person name="Sherman L.A."/>
            <person name="Pakrasi H.B."/>
        </authorList>
    </citation>
    <scope>NUCLEOTIDE SEQUENCE [LARGE SCALE GENOMIC DNA]</scope>
    <source>
        <strain evidence="4">PCC 7822</strain>
    </source>
</reference>
<gene>
    <name evidence="3" type="ordered locus">Cyan7822_0130</name>
</gene>
<dbReference type="PANTHER" id="PTHR30336">
    <property type="entry name" value="INNER MEMBRANE PROTEIN, PROBABLE PERMEASE"/>
    <property type="match status" value="1"/>
</dbReference>
<dbReference type="GO" id="GO:0005886">
    <property type="term" value="C:plasma membrane"/>
    <property type="evidence" value="ECO:0007669"/>
    <property type="project" value="TreeGrafter"/>
</dbReference>
<dbReference type="InterPro" id="IPR003848">
    <property type="entry name" value="DUF218"/>
</dbReference>
<dbReference type="InterPro" id="IPR014729">
    <property type="entry name" value="Rossmann-like_a/b/a_fold"/>
</dbReference>
<sequence>MFLFLSKLLPLFLYPVGLTCVLLVISLILWWKRPAWVPFPITLALIIILVAGNEWVSNGLIQSLEWQNIPQNIPNAEAIIVLGGATKSASFPRPMVDLNEQGDRVVYAAKLYQDHKAPLIIASGGRIKWGGQQVTDKLSGVGNSFRTQQQPESADIATLLTLMGVPPSAILQDSTSLNTYENVVNVKKILNEKGIKRVLLVTSALHMPRSLLIFKKQGIDVIPAPTDFLVSQPELEQSDLSVETIMLNLIPDAGRLEGTTKALKEYIGMVIYRLKGWL</sequence>
<dbReference type="InterPro" id="IPR051599">
    <property type="entry name" value="Cell_Envelope_Assoc"/>
</dbReference>
<accession>E0UII7</accession>
<evidence type="ECO:0000259" key="2">
    <source>
        <dbReference type="Pfam" id="PF02698"/>
    </source>
</evidence>
<dbReference type="PANTHER" id="PTHR30336:SF4">
    <property type="entry name" value="ENVELOPE BIOGENESIS FACTOR ELYC"/>
    <property type="match status" value="1"/>
</dbReference>
<protein>
    <recommendedName>
        <fullName evidence="2">DUF218 domain-containing protein</fullName>
    </recommendedName>
</protein>
<feature type="transmembrane region" description="Helical" evidence="1">
    <location>
        <begin position="37"/>
        <end position="56"/>
    </location>
</feature>
<dbReference type="GO" id="GO:0000270">
    <property type="term" value="P:peptidoglycan metabolic process"/>
    <property type="evidence" value="ECO:0007669"/>
    <property type="project" value="TreeGrafter"/>
</dbReference>
<evidence type="ECO:0000256" key="1">
    <source>
        <dbReference type="SAM" id="Phobius"/>
    </source>
</evidence>
<dbReference type="CDD" id="cd06259">
    <property type="entry name" value="YdcF-like"/>
    <property type="match status" value="1"/>
</dbReference>
<dbReference type="STRING" id="497965.Cyan7822_0130"/>
<feature type="transmembrane region" description="Helical" evidence="1">
    <location>
        <begin position="12"/>
        <end position="31"/>
    </location>
</feature>
<organism evidence="3 4">
    <name type="scientific">Gloeothece verrucosa (strain PCC 7822)</name>
    <name type="common">Cyanothece sp. (strain PCC 7822)</name>
    <dbReference type="NCBI Taxonomy" id="497965"/>
    <lineage>
        <taxon>Bacteria</taxon>
        <taxon>Bacillati</taxon>
        <taxon>Cyanobacteriota</taxon>
        <taxon>Cyanophyceae</taxon>
        <taxon>Oscillatoriophycideae</taxon>
        <taxon>Chroococcales</taxon>
        <taxon>Aphanothecaceae</taxon>
        <taxon>Gloeothece</taxon>
        <taxon>Gloeothece verrucosa</taxon>
    </lineage>
</organism>
<keyword evidence="1" id="KW-1133">Transmembrane helix</keyword>
<keyword evidence="1" id="KW-0472">Membrane</keyword>